<accession>A0ACB5RGP6</accession>
<organism evidence="1 2">
    <name type="scientific">Inconstantimicrobium mannanitabidum</name>
    <dbReference type="NCBI Taxonomy" id="1604901"/>
    <lineage>
        <taxon>Bacteria</taxon>
        <taxon>Bacillati</taxon>
        <taxon>Bacillota</taxon>
        <taxon>Clostridia</taxon>
        <taxon>Eubacteriales</taxon>
        <taxon>Clostridiaceae</taxon>
        <taxon>Inconstantimicrobium</taxon>
    </lineage>
</organism>
<sequence length="136" mass="15348">MKHSKKSIFLFILLVIVSTSLGACGSKTQDKADFVSKSNISSFKIHNIKLQEKEIKSTSTRNKIIDLLNSVKITKSDVEPRMGVGYGVIITYDDGKKFSASYLASTICYSNDDKKFTWCDIDKNIVDDLRSFYDKN</sequence>
<proteinExistence type="predicted"/>
<dbReference type="Proteomes" id="UP001058074">
    <property type="component" value="Unassembled WGS sequence"/>
</dbReference>
<gene>
    <name evidence="1" type="ORF">rsdtw13_35220</name>
</gene>
<evidence type="ECO:0000313" key="2">
    <source>
        <dbReference type="Proteomes" id="UP001058074"/>
    </source>
</evidence>
<comment type="caution">
    <text evidence="1">The sequence shown here is derived from an EMBL/GenBank/DDBJ whole genome shotgun (WGS) entry which is preliminary data.</text>
</comment>
<dbReference type="EMBL" id="BROD01000001">
    <property type="protein sequence ID" value="GKX68264.1"/>
    <property type="molecule type" value="Genomic_DNA"/>
</dbReference>
<evidence type="ECO:0000313" key="1">
    <source>
        <dbReference type="EMBL" id="GKX68264.1"/>
    </source>
</evidence>
<reference evidence="1" key="1">
    <citation type="journal article" date="2025" name="Int. J. Syst. Evol. Microbiol.">
        <title>Inconstantimicrobium mannanitabidum sp. nov., a novel member of the family Clostridiaceae isolated from anoxic soil under the treatment of reductive soil disinfestation.</title>
        <authorList>
            <person name="Ueki A."/>
            <person name="Tonouchi A."/>
            <person name="Honma S."/>
            <person name="Kaku N."/>
            <person name="Ueki K."/>
        </authorList>
    </citation>
    <scope>NUCLEOTIDE SEQUENCE</scope>
    <source>
        <strain evidence="1">TW13</strain>
    </source>
</reference>
<name>A0ACB5RGP6_9CLOT</name>
<protein>
    <submittedName>
        <fullName evidence="1">Uncharacterized protein</fullName>
    </submittedName>
</protein>
<keyword evidence="2" id="KW-1185">Reference proteome</keyword>